<dbReference type="OrthoDB" id="6398992at2759"/>
<evidence type="ECO:0000313" key="2">
    <source>
        <dbReference type="EMBL" id="KAF0300740.1"/>
    </source>
</evidence>
<feature type="signal peptide" evidence="1">
    <location>
        <begin position="1"/>
        <end position="21"/>
    </location>
</feature>
<feature type="chain" id="PRO_5025481309" evidence="1">
    <location>
        <begin position="22"/>
        <end position="203"/>
    </location>
</feature>
<accession>A0A6A4WAS3</accession>
<evidence type="ECO:0000256" key="1">
    <source>
        <dbReference type="SAM" id="SignalP"/>
    </source>
</evidence>
<reference evidence="2 3" key="1">
    <citation type="submission" date="2019-07" db="EMBL/GenBank/DDBJ databases">
        <title>Draft genome assembly of a fouling barnacle, Amphibalanus amphitrite (Darwin, 1854): The first reference genome for Thecostraca.</title>
        <authorList>
            <person name="Kim W."/>
        </authorList>
    </citation>
    <scope>NUCLEOTIDE SEQUENCE [LARGE SCALE GENOMIC DNA]</scope>
    <source>
        <strain evidence="2">SNU_AA5</strain>
        <tissue evidence="2">Soma without cirri and trophi</tissue>
    </source>
</reference>
<proteinExistence type="predicted"/>
<gene>
    <name evidence="2" type="ORF">FJT64_003253</name>
</gene>
<organism evidence="2 3">
    <name type="scientific">Amphibalanus amphitrite</name>
    <name type="common">Striped barnacle</name>
    <name type="synonym">Balanus amphitrite</name>
    <dbReference type="NCBI Taxonomy" id="1232801"/>
    <lineage>
        <taxon>Eukaryota</taxon>
        <taxon>Metazoa</taxon>
        <taxon>Ecdysozoa</taxon>
        <taxon>Arthropoda</taxon>
        <taxon>Crustacea</taxon>
        <taxon>Multicrustacea</taxon>
        <taxon>Cirripedia</taxon>
        <taxon>Thoracica</taxon>
        <taxon>Thoracicalcarea</taxon>
        <taxon>Balanomorpha</taxon>
        <taxon>Balanoidea</taxon>
        <taxon>Balanidae</taxon>
        <taxon>Amphibalaninae</taxon>
        <taxon>Amphibalanus</taxon>
    </lineage>
</organism>
<name>A0A6A4WAS3_AMPAM</name>
<dbReference type="EMBL" id="VIIS01001237">
    <property type="protein sequence ID" value="KAF0300740.1"/>
    <property type="molecule type" value="Genomic_DNA"/>
</dbReference>
<keyword evidence="3" id="KW-1185">Reference proteome</keyword>
<sequence>MGATVGVWVATLLLVAATVSAATLEGSDAGDPCEHHTCPSGEECVSHEVSCRRRPCPRISECRAANCTLPCRDGYECDREPCNQPPCDVRERCVPRPDACGGRCLPDELCLTKVRPCAPRSPFDARPPCVESWCVTRGAALTARHQPPPPSFCGDCPAPAVCVPTQVCRQYNECLFLPVCLTDCTEMWCGSGHECRMQPPGGL</sequence>
<protein>
    <submittedName>
        <fullName evidence="2">Uncharacterized protein</fullName>
    </submittedName>
</protein>
<dbReference type="Proteomes" id="UP000440578">
    <property type="component" value="Unassembled WGS sequence"/>
</dbReference>
<keyword evidence="1" id="KW-0732">Signal</keyword>
<dbReference type="AlphaFoldDB" id="A0A6A4WAS3"/>
<comment type="caution">
    <text evidence="2">The sequence shown here is derived from an EMBL/GenBank/DDBJ whole genome shotgun (WGS) entry which is preliminary data.</text>
</comment>
<evidence type="ECO:0000313" key="3">
    <source>
        <dbReference type="Proteomes" id="UP000440578"/>
    </source>
</evidence>